<accession>A0A4Y9SC37</accession>
<dbReference type="NCBIfam" id="TIGR02532">
    <property type="entry name" value="IV_pilin_GFxxxE"/>
    <property type="match status" value="1"/>
</dbReference>
<keyword evidence="3" id="KW-1185">Reference proteome</keyword>
<evidence type="ECO:0000313" key="3">
    <source>
        <dbReference type="Proteomes" id="UP000298438"/>
    </source>
</evidence>
<feature type="transmembrane region" description="Helical" evidence="1">
    <location>
        <begin position="12"/>
        <end position="33"/>
    </location>
</feature>
<dbReference type="InterPro" id="IPR012902">
    <property type="entry name" value="N_methyl_site"/>
</dbReference>
<dbReference type="EMBL" id="SPVF01000187">
    <property type="protein sequence ID" value="TFW17325.1"/>
    <property type="molecule type" value="Genomic_DNA"/>
</dbReference>
<proteinExistence type="predicted"/>
<keyword evidence="1" id="KW-0812">Transmembrane</keyword>
<keyword evidence="1" id="KW-0472">Membrane</keyword>
<reference evidence="2 3" key="1">
    <citation type="submission" date="2019-03" db="EMBL/GenBank/DDBJ databases">
        <title>Draft Genome Sequence of Massilia arenosa sp. nov., a Novel Massilia Species Isolated from a Sandy-loam Maize Soil.</title>
        <authorList>
            <person name="Raths R."/>
            <person name="Peta V."/>
            <person name="Bucking H."/>
        </authorList>
    </citation>
    <scope>NUCLEOTIDE SEQUENCE [LARGE SCALE GENOMIC DNA]</scope>
    <source>
        <strain evidence="2 3">MC02</strain>
    </source>
</reference>
<dbReference type="SUPFAM" id="SSF54523">
    <property type="entry name" value="Pili subunits"/>
    <property type="match status" value="1"/>
</dbReference>
<gene>
    <name evidence="2" type="ORF">E4L96_14800</name>
</gene>
<dbReference type="RefSeq" id="WP_135207995.1">
    <property type="nucleotide sequence ID" value="NZ_SPVF01000187.1"/>
</dbReference>
<protein>
    <submittedName>
        <fullName evidence="2">Prepilin-type N-terminal cleavage/methylation domain-containing protein</fullName>
    </submittedName>
</protein>
<dbReference type="Pfam" id="PF07963">
    <property type="entry name" value="N_methyl"/>
    <property type="match status" value="1"/>
</dbReference>
<evidence type="ECO:0000256" key="1">
    <source>
        <dbReference type="SAM" id="Phobius"/>
    </source>
</evidence>
<evidence type="ECO:0000313" key="2">
    <source>
        <dbReference type="EMBL" id="TFW17325.1"/>
    </source>
</evidence>
<name>A0A4Y9SC37_9BURK</name>
<dbReference type="AlphaFoldDB" id="A0A4Y9SC37"/>
<dbReference type="OrthoDB" id="9788802at2"/>
<organism evidence="2 3">
    <name type="scientific">Zemynaea arenosa</name>
    <dbReference type="NCBI Taxonomy" id="2561931"/>
    <lineage>
        <taxon>Bacteria</taxon>
        <taxon>Pseudomonadati</taxon>
        <taxon>Pseudomonadota</taxon>
        <taxon>Betaproteobacteria</taxon>
        <taxon>Burkholderiales</taxon>
        <taxon>Oxalobacteraceae</taxon>
        <taxon>Telluria group</taxon>
        <taxon>Zemynaea</taxon>
    </lineage>
</organism>
<dbReference type="InterPro" id="IPR045584">
    <property type="entry name" value="Pilin-like"/>
</dbReference>
<dbReference type="PROSITE" id="PS00409">
    <property type="entry name" value="PROKAR_NTER_METHYL"/>
    <property type="match status" value="1"/>
</dbReference>
<dbReference type="Gene3D" id="3.30.700.10">
    <property type="entry name" value="Glycoprotein, Type 4 Pilin"/>
    <property type="match status" value="1"/>
</dbReference>
<comment type="caution">
    <text evidence="2">The sequence shown here is derived from an EMBL/GenBank/DDBJ whole genome shotgun (WGS) entry which is preliminary data.</text>
</comment>
<keyword evidence="1" id="KW-1133">Transmembrane helix</keyword>
<dbReference type="Proteomes" id="UP000298438">
    <property type="component" value="Unassembled WGS sequence"/>
</dbReference>
<sequence length="283" mass="29440">MRRPHPQRGFTLIEAIVVIVVLGIVASMVAVFIRMPVLGYRDSANRAELADIADLTLRRMGREIRLALPNSINVINNGQGVQFLMTKSGGRYLATADGVGTGQTALDAGANQFTVVSDMPTGSQAIAANDIIVVGNYGIGYTPGDAYSYGAGAATNAARVTGVNGNTVLLAANPFAANPSVLMEGSRFFVVTSTVWYVCTAGVRGSGTLTRYETTGIAPMGAPAGAVVGRPLAQRVNGCNFDYTAFANLANSGLVSLSLTLQMPTGDDPPVALTHQINVMNSP</sequence>